<protein>
    <recommendedName>
        <fullName evidence="3">Required for respiratory growth protein 9, mitochondrial</fullName>
    </recommendedName>
</protein>
<evidence type="ECO:0000256" key="2">
    <source>
        <dbReference type="ARBA" id="ARBA00010895"/>
    </source>
</evidence>
<keyword evidence="5" id="KW-1185">Reference proteome</keyword>
<proteinExistence type="inferred from homology"/>
<comment type="similarity">
    <text evidence="2">Belongs to the RRG9 family.</text>
</comment>
<dbReference type="PANTHER" id="PTHR13475:SF3">
    <property type="entry name" value="NEUGRIN"/>
    <property type="match status" value="1"/>
</dbReference>
<evidence type="ECO:0000313" key="5">
    <source>
        <dbReference type="Proteomes" id="UP001050691"/>
    </source>
</evidence>
<accession>A0AAV5AQE6</accession>
<evidence type="ECO:0000256" key="1">
    <source>
        <dbReference type="ARBA" id="ARBA00003548"/>
    </source>
</evidence>
<dbReference type="AlphaFoldDB" id="A0AAV5AQE6"/>
<gene>
    <name evidence="4" type="ORF">Clacol_009178</name>
</gene>
<dbReference type="Proteomes" id="UP001050691">
    <property type="component" value="Unassembled WGS sequence"/>
</dbReference>
<dbReference type="GO" id="GO:0005634">
    <property type="term" value="C:nucleus"/>
    <property type="evidence" value="ECO:0007669"/>
    <property type="project" value="TreeGrafter"/>
</dbReference>
<dbReference type="InterPro" id="IPR010487">
    <property type="entry name" value="NGRN/Rrg9"/>
</dbReference>
<name>A0AAV5AQE6_9AGAM</name>
<dbReference type="PANTHER" id="PTHR13475">
    <property type="entry name" value="NEUGRIN"/>
    <property type="match status" value="1"/>
</dbReference>
<reference evidence="4" key="1">
    <citation type="submission" date="2021-10" db="EMBL/GenBank/DDBJ databases">
        <title>De novo Genome Assembly of Clathrus columnatus (Basidiomycota, Fungi) Using Illumina and Nanopore Sequence Data.</title>
        <authorList>
            <person name="Ogiso-Tanaka E."/>
            <person name="Itagaki H."/>
            <person name="Hosoya T."/>
            <person name="Hosaka K."/>
        </authorList>
    </citation>
    <scope>NUCLEOTIDE SEQUENCE</scope>
    <source>
        <strain evidence="4">MO-923</strain>
    </source>
</reference>
<sequence>MYSLNFIRPLSTKIPRPKNWKISRVHIPKPLVLTQIQHHERPSPTVSSRPSPQETPTEFVKHRQTMKKNFPEGWSPPKKLTRDAMDSLRTLHQISPDVYTTPILAEKFRISPEAVRRILRSKWFPSGERLEQIRAKETTRRVERRKQRVNKEWTEVAETGLVDYSEPFKRLLFGAYVDAT</sequence>
<evidence type="ECO:0000313" key="4">
    <source>
        <dbReference type="EMBL" id="GJJ14908.1"/>
    </source>
</evidence>
<evidence type="ECO:0000256" key="3">
    <source>
        <dbReference type="ARBA" id="ARBA00013566"/>
    </source>
</evidence>
<organism evidence="4 5">
    <name type="scientific">Clathrus columnatus</name>
    <dbReference type="NCBI Taxonomy" id="1419009"/>
    <lineage>
        <taxon>Eukaryota</taxon>
        <taxon>Fungi</taxon>
        <taxon>Dikarya</taxon>
        <taxon>Basidiomycota</taxon>
        <taxon>Agaricomycotina</taxon>
        <taxon>Agaricomycetes</taxon>
        <taxon>Phallomycetidae</taxon>
        <taxon>Phallales</taxon>
        <taxon>Clathraceae</taxon>
        <taxon>Clathrus</taxon>
    </lineage>
</organism>
<comment type="caution">
    <text evidence="4">The sequence shown here is derived from an EMBL/GenBank/DDBJ whole genome shotgun (WGS) entry which is preliminary data.</text>
</comment>
<dbReference type="Pfam" id="PF06413">
    <property type="entry name" value="Neugrin"/>
    <property type="match status" value="1"/>
</dbReference>
<comment type="function">
    <text evidence="1">Required for respiratory activity and maintenance and expression of the mitochondrial genome.</text>
</comment>
<dbReference type="EMBL" id="BPWL01000010">
    <property type="protein sequence ID" value="GJJ14908.1"/>
    <property type="molecule type" value="Genomic_DNA"/>
</dbReference>